<feature type="compositionally biased region" description="Polar residues" evidence="1">
    <location>
        <begin position="245"/>
        <end position="257"/>
    </location>
</feature>
<feature type="region of interest" description="Disordered" evidence="1">
    <location>
        <begin position="31"/>
        <end position="349"/>
    </location>
</feature>
<comment type="caution">
    <text evidence="2">The sequence shown here is derived from an EMBL/GenBank/DDBJ whole genome shotgun (WGS) entry which is preliminary data.</text>
</comment>
<accession>A0ABR3FAN6</accession>
<feature type="compositionally biased region" description="Basic residues" evidence="1">
    <location>
        <begin position="134"/>
        <end position="144"/>
    </location>
</feature>
<reference evidence="2 3" key="1">
    <citation type="submission" date="2024-02" db="EMBL/GenBank/DDBJ databases">
        <title>A draft genome for the cacao thread blight pathogen Marasmius crinis-equi.</title>
        <authorList>
            <person name="Cohen S.P."/>
            <person name="Baruah I.K."/>
            <person name="Amoako-Attah I."/>
            <person name="Bukari Y."/>
            <person name="Meinhardt L.W."/>
            <person name="Bailey B.A."/>
        </authorList>
    </citation>
    <scope>NUCLEOTIDE SEQUENCE [LARGE SCALE GENOMIC DNA]</scope>
    <source>
        <strain evidence="2 3">GH-76</strain>
    </source>
</reference>
<sequence>MNDSSLDSKKAVIFAAIADIQELKRVIAQRKRDISAQQTALNSANKKNSPERSRRGSIERGLFETQASLEELEARERELEEADVGGSKKRKAADTEGGTDLSSELSEVSSDNDDQAPAKNTSKKGRKEGVKVQRSVKGRKRNVAPKKPASRGERSSKRIANEEPELLPEPVPRRGPNTVKRALPHAASDSKPQEPSILKQPQASTPTPPSASDDRRSSTADDNPNDSSMEVDEPNVPGIDPIPQAQPQLGCSTQNLERNLAMPPVQGKQSDAAVENPISQGTSESAQLGNGGGKAPEAGDGGVKKKVRPRAVPKGKELVKAKGTPTGGDGAESSEPQTDGADDIADGEDDDEHVFTVGLTARQQKLEEKAQAEVERYLRNPQERLSDNVRTHIRTRANHCPEAATSCFPLARDCLITGKGSLKCVYHVLVDKVTKKRDRGGMVALTGVPYPPQTNPKTPKGQPEPASAYLKCKLPIGKDGQEHCHCGCAIEDAVWGLLLWKTGKMQYMGRVNGYEFTRNPPTPAQRNFEITRLKSLGFQLDDFFTHELDKDGKSYRERERYEIALRQIARLQRELGFGPQLSMDGLLQIDSKKENEEQGGQKALV</sequence>
<evidence type="ECO:0000256" key="1">
    <source>
        <dbReference type="SAM" id="MobiDB-lite"/>
    </source>
</evidence>
<feature type="compositionally biased region" description="Acidic residues" evidence="1">
    <location>
        <begin position="340"/>
        <end position="349"/>
    </location>
</feature>
<organism evidence="2 3">
    <name type="scientific">Marasmius crinis-equi</name>
    <dbReference type="NCBI Taxonomy" id="585013"/>
    <lineage>
        <taxon>Eukaryota</taxon>
        <taxon>Fungi</taxon>
        <taxon>Dikarya</taxon>
        <taxon>Basidiomycota</taxon>
        <taxon>Agaricomycotina</taxon>
        <taxon>Agaricomycetes</taxon>
        <taxon>Agaricomycetidae</taxon>
        <taxon>Agaricales</taxon>
        <taxon>Marasmiineae</taxon>
        <taxon>Marasmiaceae</taxon>
        <taxon>Marasmius</taxon>
    </lineage>
</organism>
<evidence type="ECO:0000313" key="2">
    <source>
        <dbReference type="EMBL" id="KAL0572364.1"/>
    </source>
</evidence>
<keyword evidence="3" id="KW-1185">Reference proteome</keyword>
<feature type="compositionally biased region" description="Polar residues" evidence="1">
    <location>
        <begin position="35"/>
        <end position="47"/>
    </location>
</feature>
<proteinExistence type="predicted"/>
<feature type="compositionally biased region" description="Basic residues" evidence="1">
    <location>
        <begin position="304"/>
        <end position="313"/>
    </location>
</feature>
<gene>
    <name evidence="2" type="ORF">V5O48_009599</name>
</gene>
<name>A0ABR3FAN6_9AGAR</name>
<feature type="compositionally biased region" description="Polar residues" evidence="1">
    <location>
        <begin position="277"/>
        <end position="288"/>
    </location>
</feature>
<evidence type="ECO:0000313" key="3">
    <source>
        <dbReference type="Proteomes" id="UP001465976"/>
    </source>
</evidence>
<protein>
    <submittedName>
        <fullName evidence="2">Uncharacterized protein</fullName>
    </submittedName>
</protein>
<feature type="compositionally biased region" description="Basic and acidic residues" evidence="1">
    <location>
        <begin position="150"/>
        <end position="161"/>
    </location>
</feature>
<dbReference type="Proteomes" id="UP001465976">
    <property type="component" value="Unassembled WGS sequence"/>
</dbReference>
<dbReference type="EMBL" id="JBAHYK010000638">
    <property type="protein sequence ID" value="KAL0572364.1"/>
    <property type="molecule type" value="Genomic_DNA"/>
</dbReference>
<feature type="compositionally biased region" description="Basic and acidic residues" evidence="1">
    <location>
        <begin position="48"/>
        <end position="62"/>
    </location>
</feature>
<feature type="region of interest" description="Disordered" evidence="1">
    <location>
        <begin position="444"/>
        <end position="464"/>
    </location>
</feature>
<feature type="compositionally biased region" description="Low complexity" evidence="1">
    <location>
        <begin position="100"/>
        <end position="109"/>
    </location>
</feature>